<dbReference type="SUPFAM" id="SSF55874">
    <property type="entry name" value="ATPase domain of HSP90 chaperone/DNA topoisomerase II/histidine kinase"/>
    <property type="match status" value="1"/>
</dbReference>
<organism evidence="3 4">
    <name type="scientific">Streptomyces olivoverticillatus</name>
    <dbReference type="NCBI Taxonomy" id="66427"/>
    <lineage>
        <taxon>Bacteria</taxon>
        <taxon>Bacillati</taxon>
        <taxon>Actinomycetota</taxon>
        <taxon>Actinomycetes</taxon>
        <taxon>Kitasatosporales</taxon>
        <taxon>Streptomycetaceae</taxon>
        <taxon>Streptomyces</taxon>
    </lineage>
</organism>
<name>A0A7W7LPG1_9ACTN</name>
<dbReference type="Pfam" id="PF13581">
    <property type="entry name" value="HATPase_c_2"/>
    <property type="match status" value="1"/>
</dbReference>
<sequence length="151" mass="16349">MRSTMLASCRFTRDFGPQESYQLATPATLSAPRLSRDFIASVLDATGHPSLIHNARICVSDLVTNVVQHARGSAVAMEIGVGVARVVVAVLDAEPNRRPFLRFPRSDDERGRGLMLVKSLASDSGVTPVWEGLSIVGKAVWFELRDGSGQQ</sequence>
<dbReference type="PANTHER" id="PTHR35526">
    <property type="entry name" value="ANTI-SIGMA-F FACTOR RSBW-RELATED"/>
    <property type="match status" value="1"/>
</dbReference>
<evidence type="ECO:0000256" key="1">
    <source>
        <dbReference type="ARBA" id="ARBA00022527"/>
    </source>
</evidence>
<dbReference type="Proteomes" id="UP000556084">
    <property type="component" value="Unassembled WGS sequence"/>
</dbReference>
<reference evidence="3 4" key="1">
    <citation type="submission" date="2020-08" db="EMBL/GenBank/DDBJ databases">
        <title>Genomic Encyclopedia of Type Strains, Phase III (KMG-III): the genomes of soil and plant-associated and newly described type strains.</title>
        <authorList>
            <person name="Whitman W."/>
        </authorList>
    </citation>
    <scope>NUCLEOTIDE SEQUENCE [LARGE SCALE GENOMIC DNA]</scope>
    <source>
        <strain evidence="3 4">CECT 3266</strain>
    </source>
</reference>
<dbReference type="InterPro" id="IPR050267">
    <property type="entry name" value="Anti-sigma-factor_SerPK"/>
</dbReference>
<feature type="domain" description="Histidine kinase/HSP90-like ATPase" evidence="2">
    <location>
        <begin position="26"/>
        <end position="124"/>
    </location>
</feature>
<keyword evidence="1" id="KW-0418">Kinase</keyword>
<dbReference type="InterPro" id="IPR003594">
    <property type="entry name" value="HATPase_dom"/>
</dbReference>
<comment type="caution">
    <text evidence="3">The sequence shown here is derived from an EMBL/GenBank/DDBJ whole genome shotgun (WGS) entry which is preliminary data.</text>
</comment>
<dbReference type="CDD" id="cd16936">
    <property type="entry name" value="HATPase_RsbW-like"/>
    <property type="match status" value="1"/>
</dbReference>
<gene>
    <name evidence="3" type="ORF">FHS39_002883</name>
</gene>
<proteinExistence type="predicted"/>
<dbReference type="InterPro" id="IPR036890">
    <property type="entry name" value="HATPase_C_sf"/>
</dbReference>
<dbReference type="AlphaFoldDB" id="A0A7W7LPG1"/>
<protein>
    <submittedName>
        <fullName evidence="3">Anti-sigma regulatory factor (Ser/Thr protein kinase)</fullName>
    </submittedName>
</protein>
<dbReference type="Gene3D" id="3.30.565.10">
    <property type="entry name" value="Histidine kinase-like ATPase, C-terminal domain"/>
    <property type="match status" value="1"/>
</dbReference>
<evidence type="ECO:0000259" key="2">
    <source>
        <dbReference type="Pfam" id="PF13581"/>
    </source>
</evidence>
<keyword evidence="1" id="KW-0808">Transferase</keyword>
<accession>A0A7W7LPG1</accession>
<dbReference type="GO" id="GO:0004674">
    <property type="term" value="F:protein serine/threonine kinase activity"/>
    <property type="evidence" value="ECO:0007669"/>
    <property type="project" value="UniProtKB-KW"/>
</dbReference>
<dbReference type="EMBL" id="JACHJH010000004">
    <property type="protein sequence ID" value="MBB4893849.1"/>
    <property type="molecule type" value="Genomic_DNA"/>
</dbReference>
<evidence type="ECO:0000313" key="4">
    <source>
        <dbReference type="Proteomes" id="UP000556084"/>
    </source>
</evidence>
<evidence type="ECO:0000313" key="3">
    <source>
        <dbReference type="EMBL" id="MBB4893849.1"/>
    </source>
</evidence>
<dbReference type="RefSeq" id="WP_184349732.1">
    <property type="nucleotide sequence ID" value="NZ_JACHJH010000004.1"/>
</dbReference>
<dbReference type="PANTHER" id="PTHR35526:SF3">
    <property type="entry name" value="ANTI-SIGMA-F FACTOR RSBW"/>
    <property type="match status" value="1"/>
</dbReference>
<keyword evidence="1" id="KW-0723">Serine/threonine-protein kinase</keyword>
<keyword evidence="4" id="KW-1185">Reference proteome</keyword>